<dbReference type="AlphaFoldDB" id="A0A0P8C1X3"/>
<evidence type="ECO:0000313" key="3">
    <source>
        <dbReference type="Proteomes" id="UP000050421"/>
    </source>
</evidence>
<accession>A0A0P8C1X3</accession>
<dbReference type="OrthoDB" id="9945564at2"/>
<name>A0A0P8C1X3_9BACT</name>
<dbReference type="Proteomes" id="UP000050421">
    <property type="component" value="Unassembled WGS sequence"/>
</dbReference>
<evidence type="ECO:0000256" key="1">
    <source>
        <dbReference type="SAM" id="SignalP"/>
    </source>
</evidence>
<reference evidence="2 3" key="1">
    <citation type="submission" date="2015-09" db="EMBL/GenBank/DDBJ databases">
        <title>Identification and resolution of microdiversity through metagenomic sequencing of parallel consortia.</title>
        <authorList>
            <person name="Nelson W.C."/>
            <person name="Romine M.F."/>
            <person name="Lindemann S.R."/>
        </authorList>
    </citation>
    <scope>NUCLEOTIDE SEQUENCE [LARGE SCALE GENOMIC DNA]</scope>
    <source>
        <strain evidence="2">HL-49</strain>
    </source>
</reference>
<comment type="caution">
    <text evidence="2">The sequence shown here is derived from an EMBL/GenBank/DDBJ whole genome shotgun (WGS) entry which is preliminary data.</text>
</comment>
<dbReference type="STRING" id="1305737.GCA_000526355_02509"/>
<organism evidence="2 3">
    <name type="scientific">Algoriphagus marincola HL-49</name>
    <dbReference type="NCBI Taxonomy" id="1305737"/>
    <lineage>
        <taxon>Bacteria</taxon>
        <taxon>Pseudomonadati</taxon>
        <taxon>Bacteroidota</taxon>
        <taxon>Cytophagia</taxon>
        <taxon>Cytophagales</taxon>
        <taxon>Cyclobacteriaceae</taxon>
        <taxon>Algoriphagus</taxon>
    </lineage>
</organism>
<gene>
    <name evidence="2" type="ORF">HLUCCX10_07755</name>
</gene>
<keyword evidence="1" id="KW-0732">Signal</keyword>
<protein>
    <submittedName>
        <fullName evidence="2">Uncharacterized protein</fullName>
    </submittedName>
</protein>
<evidence type="ECO:0000313" key="2">
    <source>
        <dbReference type="EMBL" id="KPQ16511.1"/>
    </source>
</evidence>
<dbReference type="EMBL" id="LJXT01000039">
    <property type="protein sequence ID" value="KPQ16511.1"/>
    <property type="molecule type" value="Genomic_DNA"/>
</dbReference>
<feature type="signal peptide" evidence="1">
    <location>
        <begin position="1"/>
        <end position="23"/>
    </location>
</feature>
<dbReference type="PATRIC" id="fig|1305737.6.peg.2227"/>
<feature type="chain" id="PRO_5006148669" evidence="1">
    <location>
        <begin position="24"/>
        <end position="71"/>
    </location>
</feature>
<proteinExistence type="predicted"/>
<sequence>MKTFKVILFSAIIFVAMSFQLNAQSTCDTVPDPGQTVGKCMIIRDKGGDLASCNPINDGEICFYGEPVIGG</sequence>